<dbReference type="EMBL" id="JBHSAY010000005">
    <property type="protein sequence ID" value="MFC4130825.1"/>
    <property type="molecule type" value="Genomic_DNA"/>
</dbReference>
<feature type="transmembrane region" description="Helical" evidence="1">
    <location>
        <begin position="64"/>
        <end position="86"/>
    </location>
</feature>
<feature type="transmembrane region" description="Helical" evidence="1">
    <location>
        <begin position="124"/>
        <end position="146"/>
    </location>
</feature>
<evidence type="ECO:0000256" key="1">
    <source>
        <dbReference type="SAM" id="Phobius"/>
    </source>
</evidence>
<sequence>MKRAALLLATAAAGLAVAWLTGTQPTEIIAYAAYPYVTATLLAVGLYGSAYGIDLTEARRDRRLILLAVTVGVLVKATLIGVVLALTWRDPLFLLLGIVVAQIDPLSVAAALGDGRMSGRARSLLAAWASFDDPLTVVLAVSAASVVGELRGHPGDSLLAGLTAYAVELGGNLALAAGAFIAYQWGPKRNWWRVGLLILAAAVAVWQLWLLAIALVGLFLRPRRLAAALPALVNAALAGAVLLLGALLIGGVDPLRGLTLGLAAFAAQWVVAAWLTRGMPAVDQAHLRLAQQNGITAIVLALKLEPTFRGVVAVVAPAIVVTNVTHLIANQRRAVKAQ</sequence>
<feature type="transmembrane region" description="Helical" evidence="1">
    <location>
        <begin position="194"/>
        <end position="220"/>
    </location>
</feature>
<evidence type="ECO:0000313" key="2">
    <source>
        <dbReference type="EMBL" id="MFC4130825.1"/>
    </source>
</evidence>
<feature type="transmembrane region" description="Helical" evidence="1">
    <location>
        <begin position="226"/>
        <end position="250"/>
    </location>
</feature>
<keyword evidence="1" id="KW-1133">Transmembrane helix</keyword>
<gene>
    <name evidence="2" type="ORF">ACFOZ4_09445</name>
</gene>
<keyword evidence="1" id="KW-0812">Transmembrane</keyword>
<proteinExistence type="predicted"/>
<evidence type="ECO:0000313" key="3">
    <source>
        <dbReference type="Proteomes" id="UP001595816"/>
    </source>
</evidence>
<keyword evidence="1" id="KW-0472">Membrane</keyword>
<feature type="transmembrane region" description="Helical" evidence="1">
    <location>
        <begin position="257"/>
        <end position="275"/>
    </location>
</feature>
<dbReference type="RefSeq" id="WP_253757147.1">
    <property type="nucleotide sequence ID" value="NZ_JAMZDZ010000001.1"/>
</dbReference>
<reference evidence="3" key="1">
    <citation type="journal article" date="2019" name="Int. J. Syst. Evol. Microbiol.">
        <title>The Global Catalogue of Microorganisms (GCM) 10K type strain sequencing project: providing services to taxonomists for standard genome sequencing and annotation.</title>
        <authorList>
            <consortium name="The Broad Institute Genomics Platform"/>
            <consortium name="The Broad Institute Genome Sequencing Center for Infectious Disease"/>
            <person name="Wu L."/>
            <person name="Ma J."/>
        </authorList>
    </citation>
    <scope>NUCLEOTIDE SEQUENCE [LARGE SCALE GENOMIC DNA]</scope>
    <source>
        <strain evidence="3">CGMCC 4.7289</strain>
    </source>
</reference>
<keyword evidence="3" id="KW-1185">Reference proteome</keyword>
<feature type="transmembrane region" description="Helical" evidence="1">
    <location>
        <begin position="158"/>
        <end position="182"/>
    </location>
</feature>
<feature type="transmembrane region" description="Helical" evidence="1">
    <location>
        <begin position="92"/>
        <end position="112"/>
    </location>
</feature>
<feature type="transmembrane region" description="Helical" evidence="1">
    <location>
        <begin position="310"/>
        <end position="329"/>
    </location>
</feature>
<feature type="transmembrane region" description="Helical" evidence="1">
    <location>
        <begin position="28"/>
        <end position="52"/>
    </location>
</feature>
<accession>A0ABV8LJB7</accession>
<name>A0ABV8LJB7_9ACTN</name>
<comment type="caution">
    <text evidence="2">The sequence shown here is derived from an EMBL/GenBank/DDBJ whole genome shotgun (WGS) entry which is preliminary data.</text>
</comment>
<protein>
    <submittedName>
        <fullName evidence="2">Cation:proton antiporter</fullName>
    </submittedName>
</protein>
<organism evidence="2 3">
    <name type="scientific">Hamadaea flava</name>
    <dbReference type="NCBI Taxonomy" id="1742688"/>
    <lineage>
        <taxon>Bacteria</taxon>
        <taxon>Bacillati</taxon>
        <taxon>Actinomycetota</taxon>
        <taxon>Actinomycetes</taxon>
        <taxon>Micromonosporales</taxon>
        <taxon>Micromonosporaceae</taxon>
        <taxon>Hamadaea</taxon>
    </lineage>
</organism>
<dbReference type="Proteomes" id="UP001595816">
    <property type="component" value="Unassembled WGS sequence"/>
</dbReference>